<keyword evidence="1" id="KW-1133">Transmembrane helix</keyword>
<gene>
    <name evidence="2" type="ORF">ACFSUQ_00575</name>
</gene>
<dbReference type="Proteomes" id="UP001597453">
    <property type="component" value="Unassembled WGS sequence"/>
</dbReference>
<proteinExistence type="predicted"/>
<comment type="caution">
    <text evidence="2">The sequence shown here is derived from an EMBL/GenBank/DDBJ whole genome shotgun (WGS) entry which is preliminary data.</text>
</comment>
<protein>
    <submittedName>
        <fullName evidence="2">Uncharacterized protein</fullName>
    </submittedName>
</protein>
<name>A0ABW5RG98_9MICO</name>
<evidence type="ECO:0000313" key="2">
    <source>
        <dbReference type="EMBL" id="MFD2673805.1"/>
    </source>
</evidence>
<dbReference type="EMBL" id="JBHUNF010000001">
    <property type="protein sequence ID" value="MFD2673805.1"/>
    <property type="molecule type" value="Genomic_DNA"/>
</dbReference>
<sequence>MAASKPHTAESQRTTSPALKTWISWGCFAILAIVWVTIMVQIFTTKATVTGTNPSGEVLCYALSDSPSLNYVNANVASNMGSAADEEYESRQQHGYPGADIENAVLQHEIKLMEDRACEAQRAGDAAKCNLIGIIGGVTLTCWVVIATRRSQTAVAERTTNE</sequence>
<dbReference type="RefSeq" id="WP_066055274.1">
    <property type="nucleotide sequence ID" value="NZ_JBHUNF010000001.1"/>
</dbReference>
<organism evidence="2 3">
    <name type="scientific">Gulosibacter bifidus</name>
    <dbReference type="NCBI Taxonomy" id="272239"/>
    <lineage>
        <taxon>Bacteria</taxon>
        <taxon>Bacillati</taxon>
        <taxon>Actinomycetota</taxon>
        <taxon>Actinomycetes</taxon>
        <taxon>Micrococcales</taxon>
        <taxon>Microbacteriaceae</taxon>
        <taxon>Gulosibacter</taxon>
    </lineage>
</organism>
<feature type="transmembrane region" description="Helical" evidence="1">
    <location>
        <begin position="22"/>
        <end position="43"/>
    </location>
</feature>
<keyword evidence="1" id="KW-0472">Membrane</keyword>
<accession>A0ABW5RG98</accession>
<evidence type="ECO:0000256" key="1">
    <source>
        <dbReference type="SAM" id="Phobius"/>
    </source>
</evidence>
<keyword evidence="3" id="KW-1185">Reference proteome</keyword>
<reference evidence="3" key="1">
    <citation type="journal article" date="2019" name="Int. J. Syst. Evol. Microbiol.">
        <title>The Global Catalogue of Microorganisms (GCM) 10K type strain sequencing project: providing services to taxonomists for standard genome sequencing and annotation.</title>
        <authorList>
            <consortium name="The Broad Institute Genomics Platform"/>
            <consortium name="The Broad Institute Genome Sequencing Center for Infectious Disease"/>
            <person name="Wu L."/>
            <person name="Ma J."/>
        </authorList>
    </citation>
    <scope>NUCLEOTIDE SEQUENCE [LARGE SCALE GENOMIC DNA]</scope>
    <source>
        <strain evidence="3">TISTR 1511</strain>
    </source>
</reference>
<evidence type="ECO:0000313" key="3">
    <source>
        <dbReference type="Proteomes" id="UP001597453"/>
    </source>
</evidence>
<keyword evidence="1" id="KW-0812">Transmembrane</keyword>